<evidence type="ECO:0000313" key="1">
    <source>
        <dbReference type="EMBL" id="WVZ18951.1"/>
    </source>
</evidence>
<sequence>MPESLTPTSSNMSTFCAPTLYRRKGLLPKTQSMVFWSDWRNLLTNSKEGITLFLRLDVRILGHLLTMRTISEAEAPFESKNWNFGESLSSALHMSMWGMLLTMLLM</sequence>
<dbReference type="EMBL" id="CP144699">
    <property type="protein sequence ID" value="WVZ18951.1"/>
    <property type="molecule type" value="Genomic_DNA"/>
</dbReference>
<accession>A0AAQ3P191</accession>
<organism evidence="1 2">
    <name type="scientific">Vigna mungo</name>
    <name type="common">Black gram</name>
    <name type="synonym">Phaseolus mungo</name>
    <dbReference type="NCBI Taxonomy" id="3915"/>
    <lineage>
        <taxon>Eukaryota</taxon>
        <taxon>Viridiplantae</taxon>
        <taxon>Streptophyta</taxon>
        <taxon>Embryophyta</taxon>
        <taxon>Tracheophyta</taxon>
        <taxon>Spermatophyta</taxon>
        <taxon>Magnoliopsida</taxon>
        <taxon>eudicotyledons</taxon>
        <taxon>Gunneridae</taxon>
        <taxon>Pentapetalae</taxon>
        <taxon>rosids</taxon>
        <taxon>fabids</taxon>
        <taxon>Fabales</taxon>
        <taxon>Fabaceae</taxon>
        <taxon>Papilionoideae</taxon>
        <taxon>50 kb inversion clade</taxon>
        <taxon>NPAAA clade</taxon>
        <taxon>indigoferoid/millettioid clade</taxon>
        <taxon>Phaseoleae</taxon>
        <taxon>Vigna</taxon>
    </lineage>
</organism>
<proteinExistence type="predicted"/>
<name>A0AAQ3P191_VIGMU</name>
<keyword evidence="2" id="KW-1185">Reference proteome</keyword>
<reference evidence="1 2" key="1">
    <citation type="journal article" date="2023" name="Life. Sci Alliance">
        <title>Evolutionary insights into 3D genome organization and epigenetic landscape of Vigna mungo.</title>
        <authorList>
            <person name="Junaid A."/>
            <person name="Singh B."/>
            <person name="Bhatia S."/>
        </authorList>
    </citation>
    <scope>NUCLEOTIDE SEQUENCE [LARGE SCALE GENOMIC DNA]</scope>
    <source>
        <strain evidence="1">Urdbean</strain>
    </source>
</reference>
<dbReference type="Proteomes" id="UP001374535">
    <property type="component" value="Chromosome 2"/>
</dbReference>
<evidence type="ECO:0000313" key="2">
    <source>
        <dbReference type="Proteomes" id="UP001374535"/>
    </source>
</evidence>
<protein>
    <submittedName>
        <fullName evidence="1">Uncharacterized protein</fullName>
    </submittedName>
</protein>
<gene>
    <name evidence="1" type="ORF">V8G54_006273</name>
</gene>
<dbReference type="AlphaFoldDB" id="A0AAQ3P191"/>